<dbReference type="PANTHER" id="PTHR34220:SF7">
    <property type="entry name" value="SENSOR HISTIDINE KINASE YPDA"/>
    <property type="match status" value="1"/>
</dbReference>
<feature type="transmembrane region" description="Helical" evidence="1">
    <location>
        <begin position="82"/>
        <end position="105"/>
    </location>
</feature>
<proteinExistence type="predicted"/>
<evidence type="ECO:0000256" key="1">
    <source>
        <dbReference type="SAM" id="Phobius"/>
    </source>
</evidence>
<feature type="transmembrane region" description="Helical" evidence="1">
    <location>
        <begin position="125"/>
        <end position="145"/>
    </location>
</feature>
<dbReference type="PANTHER" id="PTHR34220">
    <property type="entry name" value="SENSOR HISTIDINE KINASE YPDA"/>
    <property type="match status" value="1"/>
</dbReference>
<evidence type="ECO:0000259" key="2">
    <source>
        <dbReference type="Pfam" id="PF06580"/>
    </source>
</evidence>
<accession>A0ABP8FMB0</accession>
<keyword evidence="1" id="KW-0812">Transmembrane</keyword>
<dbReference type="Proteomes" id="UP001501844">
    <property type="component" value="Unassembled WGS sequence"/>
</dbReference>
<dbReference type="EMBL" id="BAABGX010000002">
    <property type="protein sequence ID" value="GAA4307133.1"/>
    <property type="molecule type" value="Genomic_DNA"/>
</dbReference>
<protein>
    <recommendedName>
        <fullName evidence="2">Signal transduction histidine kinase internal region domain-containing protein</fullName>
    </recommendedName>
</protein>
<evidence type="ECO:0000313" key="3">
    <source>
        <dbReference type="EMBL" id="GAA4307133.1"/>
    </source>
</evidence>
<dbReference type="Pfam" id="PF06580">
    <property type="entry name" value="His_kinase"/>
    <property type="match status" value="1"/>
</dbReference>
<organism evidence="3 4">
    <name type="scientific">Nibribacter koreensis</name>
    <dbReference type="NCBI Taxonomy" id="1084519"/>
    <lineage>
        <taxon>Bacteria</taxon>
        <taxon>Pseudomonadati</taxon>
        <taxon>Bacteroidota</taxon>
        <taxon>Cytophagia</taxon>
        <taxon>Cytophagales</taxon>
        <taxon>Hymenobacteraceae</taxon>
        <taxon>Nibribacter</taxon>
    </lineage>
</organism>
<feature type="domain" description="Signal transduction histidine kinase internal region" evidence="2">
    <location>
        <begin position="166"/>
        <end position="242"/>
    </location>
</feature>
<keyword evidence="1" id="KW-0472">Membrane</keyword>
<dbReference type="InterPro" id="IPR010559">
    <property type="entry name" value="Sig_transdc_His_kin_internal"/>
</dbReference>
<feature type="transmembrane region" description="Helical" evidence="1">
    <location>
        <begin position="42"/>
        <end position="61"/>
    </location>
</feature>
<dbReference type="Gene3D" id="3.30.565.10">
    <property type="entry name" value="Histidine kinase-like ATPase, C-terminal domain"/>
    <property type="match status" value="1"/>
</dbReference>
<name>A0ABP8FMB0_9BACT</name>
<keyword evidence="1" id="KW-1133">Transmembrane helix</keyword>
<dbReference type="InterPro" id="IPR050640">
    <property type="entry name" value="Bact_2-comp_sensor_kinase"/>
</dbReference>
<reference evidence="4" key="1">
    <citation type="journal article" date="2019" name="Int. J. Syst. Evol. Microbiol.">
        <title>The Global Catalogue of Microorganisms (GCM) 10K type strain sequencing project: providing services to taxonomists for standard genome sequencing and annotation.</title>
        <authorList>
            <consortium name="The Broad Institute Genomics Platform"/>
            <consortium name="The Broad Institute Genome Sequencing Center for Infectious Disease"/>
            <person name="Wu L."/>
            <person name="Ma J."/>
        </authorList>
    </citation>
    <scope>NUCLEOTIDE SEQUENCE [LARGE SCALE GENOMIC DNA]</scope>
    <source>
        <strain evidence="4">JCM 17917</strain>
    </source>
</reference>
<comment type="caution">
    <text evidence="3">The sequence shown here is derived from an EMBL/GenBank/DDBJ whole genome shotgun (WGS) entry which is preliminary data.</text>
</comment>
<keyword evidence="4" id="KW-1185">Reference proteome</keyword>
<sequence>MANFAIPDLRVKSVLKWVAIFSGLALLNMALNCASCFSKSGWILINFTYSFLLFASLWLGNGFLGHLLNRVVSWVENPGKRFLITIVTTTLFSAVAILLINWVYVIFLNGLSTEVFLSTRFRWTMVTQLLVTFFITLSVYAVSFLREWRQSAINAERLRKEQAISQYEALKNQVNPHFLFNSLNALTSLVHPSPDLAVKFIKQLSEVYRYVLDSQHKEVVELEEELAFTQRYVFLQQIRHAEGLQVSLPEAVPAGFYLPPLALQMLLENAIKHNKILAKEPLRIQVSIEGNILRVENNLQPKTQHEPPSGLGLPNIKARYQMLTNREMEVTTTESSYAVRLPLLTFQ</sequence>
<dbReference type="RefSeq" id="WP_345166069.1">
    <property type="nucleotide sequence ID" value="NZ_BAABGX010000002.1"/>
</dbReference>
<gene>
    <name evidence="3" type="ORF">GCM10023183_22840</name>
</gene>
<evidence type="ECO:0000313" key="4">
    <source>
        <dbReference type="Proteomes" id="UP001501844"/>
    </source>
</evidence>
<dbReference type="InterPro" id="IPR036890">
    <property type="entry name" value="HATPase_C_sf"/>
</dbReference>